<evidence type="ECO:0000313" key="3">
    <source>
        <dbReference type="Proteomes" id="UP000031036"/>
    </source>
</evidence>
<dbReference type="EMBL" id="JPKZ01000478">
    <property type="protein sequence ID" value="KHN87149.1"/>
    <property type="molecule type" value="Genomic_DNA"/>
</dbReference>
<reference evidence="2 3" key="1">
    <citation type="submission" date="2014-11" db="EMBL/GenBank/DDBJ databases">
        <title>Genetic blueprint of the zoonotic pathogen Toxocara canis.</title>
        <authorList>
            <person name="Zhu X.-Q."/>
            <person name="Korhonen P.K."/>
            <person name="Cai H."/>
            <person name="Young N.D."/>
            <person name="Nejsum P."/>
            <person name="von Samson-Himmelstjerna G."/>
            <person name="Boag P.R."/>
            <person name="Tan P."/>
            <person name="Li Q."/>
            <person name="Min J."/>
            <person name="Yang Y."/>
            <person name="Wang X."/>
            <person name="Fang X."/>
            <person name="Hall R.S."/>
            <person name="Hofmann A."/>
            <person name="Sternberg P.W."/>
            <person name="Jex A.R."/>
            <person name="Gasser R.B."/>
        </authorList>
    </citation>
    <scope>NUCLEOTIDE SEQUENCE [LARGE SCALE GENOMIC DNA]</scope>
    <source>
        <strain evidence="2">PN_DK_2014</strain>
    </source>
</reference>
<keyword evidence="3" id="KW-1185">Reference proteome</keyword>
<sequence>MTVDHEEGTQLVPATLFIECDEGERAFKGEMFGHIENVAGEIGSLLFLFQSLPLVFIHSLIAFKTFHHKLFRSQTLFKNLQRRITCHVPNFKIFIFQSLSAAVFEFKRDMKLCYGVSLPASVFK</sequence>
<evidence type="ECO:0000256" key="1">
    <source>
        <dbReference type="SAM" id="Phobius"/>
    </source>
</evidence>
<keyword evidence="1" id="KW-0812">Transmembrane</keyword>
<dbReference type="AlphaFoldDB" id="A0A0B2W0G3"/>
<evidence type="ECO:0000313" key="2">
    <source>
        <dbReference type="EMBL" id="KHN87149.1"/>
    </source>
</evidence>
<dbReference type="Proteomes" id="UP000031036">
    <property type="component" value="Unassembled WGS sequence"/>
</dbReference>
<keyword evidence="1" id="KW-0472">Membrane</keyword>
<proteinExistence type="predicted"/>
<protein>
    <submittedName>
        <fullName evidence="2">Uncharacterized protein</fullName>
    </submittedName>
</protein>
<organism evidence="2 3">
    <name type="scientific">Toxocara canis</name>
    <name type="common">Canine roundworm</name>
    <dbReference type="NCBI Taxonomy" id="6265"/>
    <lineage>
        <taxon>Eukaryota</taxon>
        <taxon>Metazoa</taxon>
        <taxon>Ecdysozoa</taxon>
        <taxon>Nematoda</taxon>
        <taxon>Chromadorea</taxon>
        <taxon>Rhabditida</taxon>
        <taxon>Spirurina</taxon>
        <taxon>Ascaridomorpha</taxon>
        <taxon>Ascaridoidea</taxon>
        <taxon>Toxocaridae</taxon>
        <taxon>Toxocara</taxon>
    </lineage>
</organism>
<keyword evidence="1" id="KW-1133">Transmembrane helix</keyword>
<gene>
    <name evidence="2" type="ORF">Tcan_12917</name>
</gene>
<comment type="caution">
    <text evidence="2">The sequence shown here is derived from an EMBL/GenBank/DDBJ whole genome shotgun (WGS) entry which is preliminary data.</text>
</comment>
<accession>A0A0B2W0G3</accession>
<feature type="transmembrane region" description="Helical" evidence="1">
    <location>
        <begin position="42"/>
        <end position="63"/>
    </location>
</feature>
<name>A0A0B2W0G3_TOXCA</name>